<comment type="similarity">
    <text evidence="1">Belongs to the AHA1 family.</text>
</comment>
<gene>
    <name evidence="4" type="ORF">ITI46_15620</name>
</gene>
<dbReference type="SUPFAM" id="SSF55961">
    <property type="entry name" value="Bet v1-like"/>
    <property type="match status" value="1"/>
</dbReference>
<reference evidence="4 5" key="1">
    <citation type="submission" date="2020-11" db="EMBL/GenBank/DDBJ databases">
        <title>Streptomyces spirodelae sp. nov., isolated from duckweed.</title>
        <authorList>
            <person name="Saimee Y."/>
            <person name="Duangmal K."/>
        </authorList>
    </citation>
    <scope>NUCLEOTIDE SEQUENCE [LARGE SCALE GENOMIC DNA]</scope>
    <source>
        <strain evidence="4 5">S16-07</strain>
    </source>
</reference>
<dbReference type="Proteomes" id="UP001519064">
    <property type="component" value="Unassembled WGS sequence"/>
</dbReference>
<proteinExistence type="inferred from homology"/>
<dbReference type="CDD" id="cd07814">
    <property type="entry name" value="SRPBCC_CalC_Aha1-like"/>
    <property type="match status" value="1"/>
</dbReference>
<evidence type="ECO:0000259" key="3">
    <source>
        <dbReference type="Pfam" id="PF08327"/>
    </source>
</evidence>
<dbReference type="Pfam" id="PF08327">
    <property type="entry name" value="AHSA1"/>
    <property type="match status" value="1"/>
</dbReference>
<dbReference type="EMBL" id="JADKMA010000069">
    <property type="protein sequence ID" value="MBO8193084.1"/>
    <property type="molecule type" value="Genomic_DNA"/>
</dbReference>
<dbReference type="InterPro" id="IPR023393">
    <property type="entry name" value="START-like_dom_sf"/>
</dbReference>
<evidence type="ECO:0000313" key="5">
    <source>
        <dbReference type="Proteomes" id="UP001519064"/>
    </source>
</evidence>
<evidence type="ECO:0000256" key="2">
    <source>
        <dbReference type="SAM" id="MobiDB-lite"/>
    </source>
</evidence>
<evidence type="ECO:0000313" key="4">
    <source>
        <dbReference type="EMBL" id="MBO8193084.1"/>
    </source>
</evidence>
<feature type="domain" description="Activator of Hsp90 ATPase homologue 1/2-like C-terminal" evidence="3">
    <location>
        <begin position="39"/>
        <end position="169"/>
    </location>
</feature>
<dbReference type="Gene3D" id="3.30.530.20">
    <property type="match status" value="1"/>
</dbReference>
<dbReference type="RefSeq" id="WP_209240146.1">
    <property type="nucleotide sequence ID" value="NZ_JADKMA010000069.1"/>
</dbReference>
<sequence length="175" mass="19384">MTDDETADCTSDDRPKAGVQDPSAGDDPTTVRVDQFLAHPPAKVWRALTEPELIAQWLMPCDFRLEIGHRYTMQARAMPATGFSGTVQAEVLAFEPESMLRVGWRDADPGSASGADWTITWTLRPEGRGTRLFLVHEGFDPDNPLQQRARHVMGGGWVSVAGRRLDEVLRGMPPK</sequence>
<organism evidence="4 5">
    <name type="scientific">Streptomyces oryzae</name>
    <dbReference type="NCBI Taxonomy" id="1434886"/>
    <lineage>
        <taxon>Bacteria</taxon>
        <taxon>Bacillati</taxon>
        <taxon>Actinomycetota</taxon>
        <taxon>Actinomycetes</taxon>
        <taxon>Kitasatosporales</taxon>
        <taxon>Streptomycetaceae</taxon>
        <taxon>Streptomyces</taxon>
    </lineage>
</organism>
<keyword evidence="5" id="KW-1185">Reference proteome</keyword>
<protein>
    <submittedName>
        <fullName evidence="4">SRPBCC domain-containing protein</fullName>
    </submittedName>
</protein>
<accession>A0ABS3XCH0</accession>
<dbReference type="InterPro" id="IPR013538">
    <property type="entry name" value="ASHA1/2-like_C"/>
</dbReference>
<comment type="caution">
    <text evidence="4">The sequence shown here is derived from an EMBL/GenBank/DDBJ whole genome shotgun (WGS) entry which is preliminary data.</text>
</comment>
<feature type="region of interest" description="Disordered" evidence="2">
    <location>
        <begin position="1"/>
        <end position="29"/>
    </location>
</feature>
<evidence type="ECO:0000256" key="1">
    <source>
        <dbReference type="ARBA" id="ARBA00006817"/>
    </source>
</evidence>
<name>A0ABS3XCH0_9ACTN</name>